<protein>
    <submittedName>
        <fullName evidence="3">Uncharacterized protein</fullName>
    </submittedName>
</protein>
<reference evidence="3" key="1">
    <citation type="submission" date="2020-08" db="EMBL/GenBank/DDBJ databases">
        <title>Multicomponent nature underlies the extraordinary mechanical properties of spider dragline silk.</title>
        <authorList>
            <person name="Kono N."/>
            <person name="Nakamura H."/>
            <person name="Mori M."/>
            <person name="Yoshida Y."/>
            <person name="Ohtoshi R."/>
            <person name="Malay A.D."/>
            <person name="Moran D.A.P."/>
            <person name="Tomita M."/>
            <person name="Numata K."/>
            <person name="Arakawa K."/>
        </authorList>
    </citation>
    <scope>NUCLEOTIDE SEQUENCE</scope>
</reference>
<organism evidence="3 4">
    <name type="scientific">Trichonephila inaurata madagascariensis</name>
    <dbReference type="NCBI Taxonomy" id="2747483"/>
    <lineage>
        <taxon>Eukaryota</taxon>
        <taxon>Metazoa</taxon>
        <taxon>Ecdysozoa</taxon>
        <taxon>Arthropoda</taxon>
        <taxon>Chelicerata</taxon>
        <taxon>Arachnida</taxon>
        <taxon>Araneae</taxon>
        <taxon>Araneomorphae</taxon>
        <taxon>Entelegynae</taxon>
        <taxon>Araneoidea</taxon>
        <taxon>Nephilidae</taxon>
        <taxon>Trichonephila</taxon>
        <taxon>Trichonephila inaurata</taxon>
    </lineage>
</organism>
<feature type="region of interest" description="Disordered" evidence="1">
    <location>
        <begin position="201"/>
        <end position="221"/>
    </location>
</feature>
<evidence type="ECO:0000313" key="3">
    <source>
        <dbReference type="EMBL" id="GFY57595.1"/>
    </source>
</evidence>
<feature type="signal peptide" evidence="2">
    <location>
        <begin position="1"/>
        <end position="20"/>
    </location>
</feature>
<keyword evidence="2" id="KW-0732">Signal</keyword>
<keyword evidence="4" id="KW-1185">Reference proteome</keyword>
<feature type="compositionally biased region" description="Acidic residues" evidence="1">
    <location>
        <begin position="25"/>
        <end position="35"/>
    </location>
</feature>
<evidence type="ECO:0000256" key="2">
    <source>
        <dbReference type="SAM" id="SignalP"/>
    </source>
</evidence>
<feature type="region of interest" description="Disordered" evidence="1">
    <location>
        <begin position="25"/>
        <end position="45"/>
    </location>
</feature>
<sequence length="235" mass="26184">MRPLFACVLLLAMMTVLCKADPAGDDTEISDEPGSDDTNTGNDSEENEILKKSLVIRKKSRSHSEALFGFSISWIDIVLDTLLQDFWGWRFDDKQSIGNILVGGSWLIASDNGSVPITVSGVFYFPVDAHGIHVPIAALDDPRHQKLHCDTGSYHTRLLAQIRTDKASMCKQYPDQSCRIRLGKDSRLCDLCPEVGFEEPERGVPALPAQTRSRGERTSCSDRSIKLRESCKRLE</sequence>
<proteinExistence type="predicted"/>
<name>A0A8X6XRZ2_9ARAC</name>
<accession>A0A8X6XRZ2</accession>
<evidence type="ECO:0000256" key="1">
    <source>
        <dbReference type="SAM" id="MobiDB-lite"/>
    </source>
</evidence>
<gene>
    <name evidence="3" type="ORF">TNIN_359591</name>
</gene>
<dbReference type="Proteomes" id="UP000886998">
    <property type="component" value="Unassembled WGS sequence"/>
</dbReference>
<feature type="chain" id="PRO_5036502766" evidence="2">
    <location>
        <begin position="21"/>
        <end position="235"/>
    </location>
</feature>
<comment type="caution">
    <text evidence="3">The sequence shown here is derived from an EMBL/GenBank/DDBJ whole genome shotgun (WGS) entry which is preliminary data.</text>
</comment>
<dbReference type="AlphaFoldDB" id="A0A8X6XRZ2"/>
<evidence type="ECO:0000313" key="4">
    <source>
        <dbReference type="Proteomes" id="UP000886998"/>
    </source>
</evidence>
<dbReference type="EMBL" id="BMAV01011606">
    <property type="protein sequence ID" value="GFY57595.1"/>
    <property type="molecule type" value="Genomic_DNA"/>
</dbReference>